<proteinExistence type="predicted"/>
<dbReference type="RefSeq" id="WP_119750203.1">
    <property type="nucleotide sequence ID" value="NZ_QZCG01000010.1"/>
</dbReference>
<evidence type="ECO:0000313" key="1">
    <source>
        <dbReference type="EMBL" id="RJE83652.1"/>
    </source>
</evidence>
<dbReference type="EMBL" id="QZCG01000010">
    <property type="protein sequence ID" value="RJE83652.1"/>
    <property type="molecule type" value="Genomic_DNA"/>
</dbReference>
<dbReference type="Proteomes" id="UP000284202">
    <property type="component" value="Unassembled WGS sequence"/>
</dbReference>
<organism evidence="1 2">
    <name type="scientific">Paracoccus onubensis</name>
    <dbReference type="NCBI Taxonomy" id="1675788"/>
    <lineage>
        <taxon>Bacteria</taxon>
        <taxon>Pseudomonadati</taxon>
        <taxon>Pseudomonadota</taxon>
        <taxon>Alphaproteobacteria</taxon>
        <taxon>Rhodobacterales</taxon>
        <taxon>Paracoccaceae</taxon>
        <taxon>Paracoccus</taxon>
    </lineage>
</organism>
<gene>
    <name evidence="1" type="ORF">D3P04_14665</name>
</gene>
<comment type="caution">
    <text evidence="1">The sequence shown here is derived from an EMBL/GenBank/DDBJ whole genome shotgun (WGS) entry which is preliminary data.</text>
</comment>
<sequence>MTSWDKQCTAISIIQQHILALETCLDPRKAFGSEPMPIPALEMALKMLDEVFADLDHTCAPAKGGEA</sequence>
<accession>A0A418SRY3</accession>
<protein>
    <submittedName>
        <fullName evidence="1">Uncharacterized protein</fullName>
    </submittedName>
</protein>
<evidence type="ECO:0000313" key="2">
    <source>
        <dbReference type="Proteomes" id="UP000284202"/>
    </source>
</evidence>
<keyword evidence="2" id="KW-1185">Reference proteome</keyword>
<name>A0A418SRY3_9RHOB</name>
<reference evidence="2" key="1">
    <citation type="submission" date="2018-09" db="EMBL/GenBank/DDBJ databases">
        <title>Acidovorax cavernicola nov. sp. isolated from Gruta de las Maravillas (Aracena, Spain).</title>
        <authorList>
            <person name="Jurado V."/>
            <person name="Gutierrez-Patricio S."/>
            <person name="Gonzalez-Pimentel J.L."/>
            <person name="Miller A.Z."/>
            <person name="Laiz L."/>
            <person name="Saiz-Jimenez C."/>
        </authorList>
    </citation>
    <scope>NUCLEOTIDE SEQUENCE [LARGE SCALE GENOMIC DNA]</scope>
    <source>
        <strain evidence="2">1011MAR3C25</strain>
    </source>
</reference>
<dbReference type="AlphaFoldDB" id="A0A418SRY3"/>